<accession>A0AC58HDJ9</accession>
<organism evidence="1 2">
    <name type="scientific">Danio rerio</name>
    <name type="common">Zebrafish</name>
    <name type="synonym">Brachydanio rerio</name>
    <dbReference type="NCBI Taxonomy" id="7955"/>
    <lineage>
        <taxon>Eukaryota</taxon>
        <taxon>Metazoa</taxon>
        <taxon>Chordata</taxon>
        <taxon>Craniata</taxon>
        <taxon>Vertebrata</taxon>
        <taxon>Euteleostomi</taxon>
        <taxon>Actinopterygii</taxon>
        <taxon>Neopterygii</taxon>
        <taxon>Teleostei</taxon>
        <taxon>Ostariophysi</taxon>
        <taxon>Cypriniformes</taxon>
        <taxon>Danionidae</taxon>
        <taxon>Danioninae</taxon>
        <taxon>Danio</taxon>
    </lineage>
</organism>
<evidence type="ECO:0000313" key="1">
    <source>
        <dbReference type="Proteomes" id="UP000000437"/>
    </source>
</evidence>
<keyword evidence="1" id="KW-1185">Reference proteome</keyword>
<name>A0AC58HDJ9_DANRE</name>
<evidence type="ECO:0000313" key="2">
    <source>
        <dbReference type="RefSeq" id="XP_073780057.1"/>
    </source>
</evidence>
<sequence length="116" mass="12159">MLRLLIVVLILQGVVAASDDTEGNASGYPSDDEDEVVTINTRPVQFEPPQPAPGSDKSKGDNESGDGILIIIIAAVSVAVLAIGSIAAIFLLRRHLQSREQGVYSVPAEQGHKAAV</sequence>
<dbReference type="Proteomes" id="UP000000437">
    <property type="component" value="Chromosome 15"/>
</dbReference>
<gene>
    <name evidence="2" type="primary">si:dkey-262k9.2</name>
</gene>
<protein>
    <submittedName>
        <fullName evidence="2">Uncharacterized protein si:dkey-262k9.2</fullName>
    </submittedName>
</protein>
<proteinExistence type="predicted"/>
<reference evidence="2" key="1">
    <citation type="submission" date="2025-08" db="UniProtKB">
        <authorList>
            <consortium name="RefSeq"/>
        </authorList>
    </citation>
    <scope>IDENTIFICATION</scope>
    <source>
        <strain evidence="2">Tuebingen</strain>
        <tissue evidence="2">Fibroblasts and whole tissue</tissue>
    </source>
</reference>
<dbReference type="RefSeq" id="XP_073780057.1">
    <property type="nucleotide sequence ID" value="XM_073923956.1"/>
</dbReference>